<dbReference type="Gene3D" id="1.10.10.10">
    <property type="entry name" value="Winged helix-like DNA-binding domain superfamily/Winged helix DNA-binding domain"/>
    <property type="match status" value="1"/>
</dbReference>
<evidence type="ECO:0000313" key="8">
    <source>
        <dbReference type="Proteomes" id="UP000199310"/>
    </source>
</evidence>
<keyword evidence="3" id="KW-0731">Sigma factor</keyword>
<dbReference type="InterPro" id="IPR036388">
    <property type="entry name" value="WH-like_DNA-bd_sf"/>
</dbReference>
<proteinExistence type="inferred from homology"/>
<dbReference type="EMBL" id="FOJG01000002">
    <property type="protein sequence ID" value="SEW53922.1"/>
    <property type="molecule type" value="Genomic_DNA"/>
</dbReference>
<dbReference type="InterPro" id="IPR013325">
    <property type="entry name" value="RNA_pol_sigma_r2"/>
</dbReference>
<feature type="domain" description="RNA polymerase sigma-70 region 2" evidence="5">
    <location>
        <begin position="23"/>
        <end position="84"/>
    </location>
</feature>
<accession>A0A1I0SB90</accession>
<keyword evidence="8" id="KW-1185">Reference proteome</keyword>
<name>A0A1I0SB90_9BACT</name>
<dbReference type="OrthoDB" id="659948at2"/>
<dbReference type="InterPro" id="IPR013324">
    <property type="entry name" value="RNA_pol_sigma_r3/r4-like"/>
</dbReference>
<dbReference type="GO" id="GO:0003677">
    <property type="term" value="F:DNA binding"/>
    <property type="evidence" value="ECO:0007669"/>
    <property type="project" value="InterPro"/>
</dbReference>
<dbReference type="Pfam" id="PF08281">
    <property type="entry name" value="Sigma70_r4_2"/>
    <property type="match status" value="1"/>
</dbReference>
<dbReference type="GO" id="GO:0006352">
    <property type="term" value="P:DNA-templated transcription initiation"/>
    <property type="evidence" value="ECO:0007669"/>
    <property type="project" value="InterPro"/>
</dbReference>
<dbReference type="Gene3D" id="1.10.1740.10">
    <property type="match status" value="1"/>
</dbReference>
<dbReference type="Proteomes" id="UP000199310">
    <property type="component" value="Unassembled WGS sequence"/>
</dbReference>
<comment type="similarity">
    <text evidence="1">Belongs to the sigma-70 factor family. ECF subfamily.</text>
</comment>
<keyword evidence="2" id="KW-0805">Transcription regulation</keyword>
<organism evidence="7 8">
    <name type="scientific">Chitinophaga arvensicola</name>
    <dbReference type="NCBI Taxonomy" id="29529"/>
    <lineage>
        <taxon>Bacteria</taxon>
        <taxon>Pseudomonadati</taxon>
        <taxon>Bacteroidota</taxon>
        <taxon>Chitinophagia</taxon>
        <taxon>Chitinophagales</taxon>
        <taxon>Chitinophagaceae</taxon>
        <taxon>Chitinophaga</taxon>
    </lineage>
</organism>
<dbReference type="InterPro" id="IPR039425">
    <property type="entry name" value="RNA_pol_sigma-70-like"/>
</dbReference>
<evidence type="ECO:0000256" key="4">
    <source>
        <dbReference type="ARBA" id="ARBA00023163"/>
    </source>
</evidence>
<dbReference type="RefSeq" id="WP_089901341.1">
    <property type="nucleotide sequence ID" value="NZ_FOJG01000002.1"/>
</dbReference>
<feature type="domain" description="RNA polymerase sigma factor 70 region 4 type 2" evidence="6">
    <location>
        <begin position="119"/>
        <end position="171"/>
    </location>
</feature>
<dbReference type="GO" id="GO:0016987">
    <property type="term" value="F:sigma factor activity"/>
    <property type="evidence" value="ECO:0007669"/>
    <property type="project" value="UniProtKB-KW"/>
</dbReference>
<evidence type="ECO:0000256" key="3">
    <source>
        <dbReference type="ARBA" id="ARBA00023082"/>
    </source>
</evidence>
<sequence length="186" mass="21778">MLHAHDDIDLIRTGDQKAFERCFNRHWPSLYAFALKILGNKDDAKDVVQLVYISLWARKEKLNITGSLESYLHQAVRFQSIKKLKEIMNRPEELDRVQEYIMPVLNDIWEKMETTDVFREIDTQLAGLPEKTKQIFLLSRRQQLSITEIALQLNISEKTVRNQLHLALKALRHHIAMAIVLAEIMC</sequence>
<dbReference type="SUPFAM" id="SSF88659">
    <property type="entry name" value="Sigma3 and sigma4 domains of RNA polymerase sigma factors"/>
    <property type="match status" value="1"/>
</dbReference>
<dbReference type="InterPro" id="IPR007627">
    <property type="entry name" value="RNA_pol_sigma70_r2"/>
</dbReference>
<dbReference type="InterPro" id="IPR014284">
    <property type="entry name" value="RNA_pol_sigma-70_dom"/>
</dbReference>
<dbReference type="STRING" id="29529.SAMN04488122_5761"/>
<dbReference type="AlphaFoldDB" id="A0A1I0SB90"/>
<gene>
    <name evidence="7" type="ORF">SAMN04488122_5761</name>
</gene>
<dbReference type="SUPFAM" id="SSF88946">
    <property type="entry name" value="Sigma2 domain of RNA polymerase sigma factors"/>
    <property type="match status" value="1"/>
</dbReference>
<dbReference type="CDD" id="cd06171">
    <property type="entry name" value="Sigma70_r4"/>
    <property type="match status" value="1"/>
</dbReference>
<reference evidence="8" key="1">
    <citation type="submission" date="2016-10" db="EMBL/GenBank/DDBJ databases">
        <authorList>
            <person name="Varghese N."/>
            <person name="Submissions S."/>
        </authorList>
    </citation>
    <scope>NUCLEOTIDE SEQUENCE [LARGE SCALE GENOMIC DNA]</scope>
    <source>
        <strain evidence="8">DSM 3695</strain>
    </source>
</reference>
<evidence type="ECO:0000256" key="2">
    <source>
        <dbReference type="ARBA" id="ARBA00023015"/>
    </source>
</evidence>
<evidence type="ECO:0000313" key="7">
    <source>
        <dbReference type="EMBL" id="SEW53922.1"/>
    </source>
</evidence>
<dbReference type="InterPro" id="IPR013249">
    <property type="entry name" value="RNA_pol_sigma70_r4_t2"/>
</dbReference>
<evidence type="ECO:0000259" key="6">
    <source>
        <dbReference type="Pfam" id="PF08281"/>
    </source>
</evidence>
<evidence type="ECO:0000259" key="5">
    <source>
        <dbReference type="Pfam" id="PF04542"/>
    </source>
</evidence>
<evidence type="ECO:0000256" key="1">
    <source>
        <dbReference type="ARBA" id="ARBA00010641"/>
    </source>
</evidence>
<dbReference type="NCBIfam" id="TIGR02937">
    <property type="entry name" value="sigma70-ECF"/>
    <property type="match status" value="1"/>
</dbReference>
<dbReference type="PANTHER" id="PTHR43133:SF46">
    <property type="entry name" value="RNA POLYMERASE SIGMA-70 FACTOR ECF SUBFAMILY"/>
    <property type="match status" value="1"/>
</dbReference>
<dbReference type="Pfam" id="PF04542">
    <property type="entry name" value="Sigma70_r2"/>
    <property type="match status" value="1"/>
</dbReference>
<protein>
    <submittedName>
        <fullName evidence="7">RNA polymerase sigma-70 factor, ECF subfamily</fullName>
    </submittedName>
</protein>
<keyword evidence="4" id="KW-0804">Transcription</keyword>
<dbReference type="PANTHER" id="PTHR43133">
    <property type="entry name" value="RNA POLYMERASE ECF-TYPE SIGMA FACTO"/>
    <property type="match status" value="1"/>
</dbReference>